<organism evidence="1 2">
    <name type="scientific">Flavobacterium erciyesense</name>
    <dbReference type="NCBI Taxonomy" id="2825842"/>
    <lineage>
        <taxon>Bacteria</taxon>
        <taxon>Pseudomonadati</taxon>
        <taxon>Bacteroidota</taxon>
        <taxon>Flavobacteriia</taxon>
        <taxon>Flavobacteriales</taxon>
        <taxon>Flavobacteriaceae</taxon>
        <taxon>Flavobacterium</taxon>
    </lineage>
</organism>
<sequence>MALINSKNNLIEYIKRTQRQKEVLQLSVMFDEVEKEQISQCFDDLRQICERRLAKQESEDKQTLDSKT</sequence>
<gene>
    <name evidence="1" type="ORF">KBJ98_02195</name>
</gene>
<protein>
    <submittedName>
        <fullName evidence="1">Uncharacterized protein</fullName>
    </submittedName>
</protein>
<evidence type="ECO:0000313" key="1">
    <source>
        <dbReference type="EMBL" id="MBQ0907507.1"/>
    </source>
</evidence>
<name>A0ABS5D0F2_9FLAO</name>
<dbReference type="EMBL" id="JAGPXB010000001">
    <property type="protein sequence ID" value="MBQ0907507.1"/>
    <property type="molecule type" value="Genomic_DNA"/>
</dbReference>
<evidence type="ECO:0000313" key="2">
    <source>
        <dbReference type="Proteomes" id="UP000679008"/>
    </source>
</evidence>
<keyword evidence="2" id="KW-1185">Reference proteome</keyword>
<comment type="caution">
    <text evidence="1">The sequence shown here is derived from an EMBL/GenBank/DDBJ whole genome shotgun (WGS) entry which is preliminary data.</text>
</comment>
<proteinExistence type="predicted"/>
<dbReference type="RefSeq" id="WP_210788053.1">
    <property type="nucleotide sequence ID" value="NZ_JAGPXB010000001.1"/>
</dbReference>
<dbReference type="Proteomes" id="UP000679008">
    <property type="component" value="Unassembled WGS sequence"/>
</dbReference>
<reference evidence="1 2" key="1">
    <citation type="submission" date="2021-04" db="EMBL/GenBank/DDBJ databases">
        <title>Description of novel Flavobacterium sp. F-328.</title>
        <authorList>
            <person name="Saticioglu I.B."/>
        </authorList>
    </citation>
    <scope>NUCLEOTIDE SEQUENCE [LARGE SCALE GENOMIC DNA]</scope>
    <source>
        <strain evidence="1 2">F-328</strain>
    </source>
</reference>
<accession>A0ABS5D0F2</accession>